<dbReference type="EMBL" id="CP012332">
    <property type="protein sequence ID" value="AKU92003.1"/>
    <property type="molecule type" value="Genomic_DNA"/>
</dbReference>
<organism evidence="1 2">
    <name type="scientific">Vulgatibacter incomptus</name>
    <dbReference type="NCBI Taxonomy" id="1391653"/>
    <lineage>
        <taxon>Bacteria</taxon>
        <taxon>Pseudomonadati</taxon>
        <taxon>Myxococcota</taxon>
        <taxon>Myxococcia</taxon>
        <taxon>Myxococcales</taxon>
        <taxon>Cystobacterineae</taxon>
        <taxon>Vulgatibacteraceae</taxon>
        <taxon>Vulgatibacter</taxon>
    </lineage>
</organism>
<dbReference type="GO" id="GO:0008967">
    <property type="term" value="F:phosphoglycolate phosphatase activity"/>
    <property type="evidence" value="ECO:0007669"/>
    <property type="project" value="TreeGrafter"/>
</dbReference>
<dbReference type="STRING" id="1391653.AKJ08_2390"/>
<dbReference type="PANTHER" id="PTHR43434:SF13">
    <property type="entry name" value="PHOSPHOGLYCOLATE PHOSPHATASE"/>
    <property type="match status" value="1"/>
</dbReference>
<dbReference type="AlphaFoldDB" id="A0A0K1PEP1"/>
<dbReference type="KEGG" id="vin:AKJ08_2390"/>
<evidence type="ECO:0000313" key="1">
    <source>
        <dbReference type="EMBL" id="AKU92003.1"/>
    </source>
</evidence>
<dbReference type="InterPro" id="IPR023214">
    <property type="entry name" value="HAD_sf"/>
</dbReference>
<dbReference type="PANTHER" id="PTHR43434">
    <property type="entry name" value="PHOSPHOGLYCOLATE PHOSPHATASE"/>
    <property type="match status" value="1"/>
</dbReference>
<reference evidence="1 2" key="1">
    <citation type="submission" date="2015-08" db="EMBL/GenBank/DDBJ databases">
        <authorList>
            <person name="Babu N.S."/>
            <person name="Beckwith C.J."/>
            <person name="Beseler K.G."/>
            <person name="Brison A."/>
            <person name="Carone J.V."/>
            <person name="Caskin T.P."/>
            <person name="Diamond M."/>
            <person name="Durham M.E."/>
            <person name="Foxe J.M."/>
            <person name="Go M."/>
            <person name="Henderson B.A."/>
            <person name="Jones I.B."/>
            <person name="McGettigan J.A."/>
            <person name="Micheletti S.J."/>
            <person name="Nasrallah M.E."/>
            <person name="Ortiz D."/>
            <person name="Piller C.R."/>
            <person name="Privatt S.R."/>
            <person name="Schneider S.L."/>
            <person name="Sharp S."/>
            <person name="Smith T.C."/>
            <person name="Stanton J.D."/>
            <person name="Ullery H.E."/>
            <person name="Wilson R.J."/>
            <person name="Serrano M.G."/>
            <person name="Buck G."/>
            <person name="Lee V."/>
            <person name="Wang Y."/>
            <person name="Carvalho R."/>
            <person name="Voegtly L."/>
            <person name="Shi R."/>
            <person name="Duckworth R."/>
            <person name="Johnson A."/>
            <person name="Loviza R."/>
            <person name="Walstead R."/>
            <person name="Shah Z."/>
            <person name="Kiflezghi M."/>
            <person name="Wade K."/>
            <person name="Ball S.L."/>
            <person name="Bradley K.W."/>
            <person name="Asai D.J."/>
            <person name="Bowman C.A."/>
            <person name="Russell D.A."/>
            <person name="Pope W.H."/>
            <person name="Jacobs-Sera D."/>
            <person name="Hendrix R.W."/>
            <person name="Hatfull G.F."/>
        </authorList>
    </citation>
    <scope>NUCLEOTIDE SEQUENCE [LARGE SCALE GENOMIC DNA]</scope>
    <source>
        <strain evidence="1 2">DSM 27710</strain>
    </source>
</reference>
<dbReference type="SFLD" id="SFLDG01129">
    <property type="entry name" value="C1.5:_HAD__Beta-PGM__Phosphata"/>
    <property type="match status" value="1"/>
</dbReference>
<accession>A0A0K1PEP1</accession>
<dbReference type="GO" id="GO:0005829">
    <property type="term" value="C:cytosol"/>
    <property type="evidence" value="ECO:0007669"/>
    <property type="project" value="TreeGrafter"/>
</dbReference>
<dbReference type="GO" id="GO:0006281">
    <property type="term" value="P:DNA repair"/>
    <property type="evidence" value="ECO:0007669"/>
    <property type="project" value="TreeGrafter"/>
</dbReference>
<proteinExistence type="predicted"/>
<keyword evidence="2" id="KW-1185">Reference proteome</keyword>
<dbReference type="Pfam" id="PF13419">
    <property type="entry name" value="HAD_2"/>
    <property type="match status" value="1"/>
</dbReference>
<keyword evidence="1" id="KW-0378">Hydrolase</keyword>
<dbReference type="InterPro" id="IPR023198">
    <property type="entry name" value="PGP-like_dom2"/>
</dbReference>
<evidence type="ECO:0000313" key="2">
    <source>
        <dbReference type="Proteomes" id="UP000055590"/>
    </source>
</evidence>
<dbReference type="InterPro" id="IPR050155">
    <property type="entry name" value="HAD-like_hydrolase_sf"/>
</dbReference>
<dbReference type="Proteomes" id="UP000055590">
    <property type="component" value="Chromosome"/>
</dbReference>
<sequence>MNVPAGAPPYGLAIFDFDGTLADSMSRFGEHVNRAADRFRFGRIDDERLERFRDLEARAIVSELGVPLWKLPMIATFMRSLSASEPSPLFAGVPELLRHLRARSVVVAIVSSNSEQNVRRALGPPLTDAIACFECGVSIFGKASRLRRVVRRIAIPPERAIYVGDELRDADAARAARIAFGAVTWGYNREEALRARSPSHVFSSFDEIARRVAGAEA</sequence>
<dbReference type="Gene3D" id="1.10.150.240">
    <property type="entry name" value="Putative phosphatase, domain 2"/>
    <property type="match status" value="1"/>
</dbReference>
<gene>
    <name evidence="1" type="ORF">AKJ08_2390</name>
</gene>
<dbReference type="Gene3D" id="3.40.50.1000">
    <property type="entry name" value="HAD superfamily/HAD-like"/>
    <property type="match status" value="1"/>
</dbReference>
<dbReference type="InterPro" id="IPR041492">
    <property type="entry name" value="HAD_2"/>
</dbReference>
<dbReference type="SFLD" id="SFLDS00003">
    <property type="entry name" value="Haloacid_Dehalogenase"/>
    <property type="match status" value="1"/>
</dbReference>
<dbReference type="InterPro" id="IPR036412">
    <property type="entry name" value="HAD-like_sf"/>
</dbReference>
<protein>
    <submittedName>
        <fullName evidence="1">Hydrolase, haloacid dehalogenase-like family</fullName>
    </submittedName>
</protein>
<name>A0A0K1PEP1_9BACT</name>
<dbReference type="SUPFAM" id="SSF56784">
    <property type="entry name" value="HAD-like"/>
    <property type="match status" value="1"/>
</dbReference>